<accession>X1DVS0</accession>
<proteinExistence type="predicted"/>
<dbReference type="AlphaFoldDB" id="X1DVS0"/>
<protein>
    <submittedName>
        <fullName evidence="1">Uncharacterized protein</fullName>
    </submittedName>
</protein>
<sequence>MDRNEVVKAVVWQMYIVLEGGKNVELEGSKEVKRKMCKRSFKWIVIDSLVKFLGKVRAIGTVKISRGGKVQITKKALEKLGWIPGETLVEMLNDDDDAHVLMRERDVNVEMRESRE</sequence>
<organism evidence="1">
    <name type="scientific">marine sediment metagenome</name>
    <dbReference type="NCBI Taxonomy" id="412755"/>
    <lineage>
        <taxon>unclassified sequences</taxon>
        <taxon>metagenomes</taxon>
        <taxon>ecological metagenomes</taxon>
    </lineage>
</organism>
<evidence type="ECO:0000313" key="1">
    <source>
        <dbReference type="EMBL" id="GAH25121.1"/>
    </source>
</evidence>
<name>X1DVS0_9ZZZZ</name>
<gene>
    <name evidence="1" type="ORF">S03H2_00081</name>
</gene>
<reference evidence="1" key="1">
    <citation type="journal article" date="2014" name="Front. Microbiol.">
        <title>High frequency of phylogenetically diverse reductive dehalogenase-homologous genes in deep subseafloor sedimentary metagenomes.</title>
        <authorList>
            <person name="Kawai M."/>
            <person name="Futagami T."/>
            <person name="Toyoda A."/>
            <person name="Takaki Y."/>
            <person name="Nishi S."/>
            <person name="Hori S."/>
            <person name="Arai W."/>
            <person name="Tsubouchi T."/>
            <person name="Morono Y."/>
            <person name="Uchiyama I."/>
            <person name="Ito T."/>
            <person name="Fujiyama A."/>
            <person name="Inagaki F."/>
            <person name="Takami H."/>
        </authorList>
    </citation>
    <scope>NUCLEOTIDE SEQUENCE</scope>
    <source>
        <strain evidence="1">Expedition CK06-06</strain>
    </source>
</reference>
<comment type="caution">
    <text evidence="1">The sequence shown here is derived from an EMBL/GenBank/DDBJ whole genome shotgun (WGS) entry which is preliminary data.</text>
</comment>
<dbReference type="EMBL" id="BARU01000006">
    <property type="protein sequence ID" value="GAH25121.1"/>
    <property type="molecule type" value="Genomic_DNA"/>
</dbReference>